<sequence length="93" mass="10611">MSLNINNQLELLHDLLSLHAEEGCGSKSECEQIARLIQSIQQQNTIQSPLTNHYDHIRKYGEDGAVTSTMEQHILSHQEAFSTWLQSIKDSNY</sequence>
<organism evidence="1 2">
    <name type="scientific">Gracilibacillus marinus</name>
    <dbReference type="NCBI Taxonomy" id="630535"/>
    <lineage>
        <taxon>Bacteria</taxon>
        <taxon>Bacillati</taxon>
        <taxon>Bacillota</taxon>
        <taxon>Bacilli</taxon>
        <taxon>Bacillales</taxon>
        <taxon>Bacillaceae</taxon>
        <taxon>Gracilibacillus</taxon>
    </lineage>
</organism>
<proteinExistence type="predicted"/>
<evidence type="ECO:0000313" key="1">
    <source>
        <dbReference type="EMBL" id="MFC4388180.1"/>
    </source>
</evidence>
<gene>
    <name evidence="1" type="ORF">ACFOZ1_10255</name>
</gene>
<dbReference type="Proteomes" id="UP001595880">
    <property type="component" value="Unassembled WGS sequence"/>
</dbReference>
<dbReference type="RefSeq" id="WP_390199034.1">
    <property type="nucleotide sequence ID" value="NZ_JBHSDV010000003.1"/>
</dbReference>
<accession>A0ABV8VYR1</accession>
<dbReference type="Pfam" id="PF14165">
    <property type="entry name" value="YtzH"/>
    <property type="match status" value="1"/>
</dbReference>
<dbReference type="InterPro" id="IPR025547">
    <property type="entry name" value="YtzH"/>
</dbReference>
<name>A0ABV8VYR1_9BACI</name>
<evidence type="ECO:0000313" key="2">
    <source>
        <dbReference type="Proteomes" id="UP001595880"/>
    </source>
</evidence>
<protein>
    <submittedName>
        <fullName evidence="1">YtzH-like family protein</fullName>
    </submittedName>
</protein>
<keyword evidence="2" id="KW-1185">Reference proteome</keyword>
<comment type="caution">
    <text evidence="1">The sequence shown here is derived from an EMBL/GenBank/DDBJ whole genome shotgun (WGS) entry which is preliminary data.</text>
</comment>
<dbReference type="EMBL" id="JBHSDV010000003">
    <property type="protein sequence ID" value="MFC4388180.1"/>
    <property type="molecule type" value="Genomic_DNA"/>
</dbReference>
<reference evidence="2" key="1">
    <citation type="journal article" date="2019" name="Int. J. Syst. Evol. Microbiol.">
        <title>The Global Catalogue of Microorganisms (GCM) 10K type strain sequencing project: providing services to taxonomists for standard genome sequencing and annotation.</title>
        <authorList>
            <consortium name="The Broad Institute Genomics Platform"/>
            <consortium name="The Broad Institute Genome Sequencing Center for Infectious Disease"/>
            <person name="Wu L."/>
            <person name="Ma J."/>
        </authorList>
    </citation>
    <scope>NUCLEOTIDE SEQUENCE [LARGE SCALE GENOMIC DNA]</scope>
    <source>
        <strain evidence="2">KACC 14058</strain>
    </source>
</reference>